<dbReference type="InterPro" id="IPR041577">
    <property type="entry name" value="RT_RNaseH_2"/>
</dbReference>
<dbReference type="Pfam" id="PF00078">
    <property type="entry name" value="RVT_1"/>
    <property type="match status" value="1"/>
</dbReference>
<dbReference type="InterPro" id="IPR001969">
    <property type="entry name" value="Aspartic_peptidase_AS"/>
</dbReference>
<feature type="compositionally biased region" description="Polar residues" evidence="4">
    <location>
        <begin position="263"/>
        <end position="277"/>
    </location>
</feature>
<dbReference type="OrthoDB" id="1001400at2759"/>
<keyword evidence="3" id="KW-0229">DNA integration</keyword>
<keyword evidence="1" id="KW-0460">Magnesium</keyword>
<dbReference type="SUPFAM" id="SSF56672">
    <property type="entry name" value="DNA/RNA polymerases"/>
    <property type="match status" value="1"/>
</dbReference>
<evidence type="ECO:0000256" key="2">
    <source>
        <dbReference type="ARBA" id="ARBA00022884"/>
    </source>
</evidence>
<dbReference type="PROSITE" id="PS00141">
    <property type="entry name" value="ASP_PROTEASE"/>
    <property type="match status" value="1"/>
</dbReference>
<dbReference type="Pfam" id="PF13650">
    <property type="entry name" value="Asp_protease_2"/>
    <property type="match status" value="1"/>
</dbReference>
<dbReference type="InterPro" id="IPR000477">
    <property type="entry name" value="RT_dom"/>
</dbReference>
<organism evidence="6 7">
    <name type="scientific">Gossypium anomalum</name>
    <dbReference type="NCBI Taxonomy" id="47600"/>
    <lineage>
        <taxon>Eukaryota</taxon>
        <taxon>Viridiplantae</taxon>
        <taxon>Streptophyta</taxon>
        <taxon>Embryophyta</taxon>
        <taxon>Tracheophyta</taxon>
        <taxon>Spermatophyta</taxon>
        <taxon>Magnoliopsida</taxon>
        <taxon>eudicotyledons</taxon>
        <taxon>Gunneridae</taxon>
        <taxon>Pentapetalae</taxon>
        <taxon>rosids</taxon>
        <taxon>malvids</taxon>
        <taxon>Malvales</taxon>
        <taxon>Malvaceae</taxon>
        <taxon>Malvoideae</taxon>
        <taxon>Gossypium</taxon>
    </lineage>
</organism>
<dbReference type="Pfam" id="PF03732">
    <property type="entry name" value="Retrotrans_gag"/>
    <property type="match status" value="1"/>
</dbReference>
<feature type="compositionally biased region" description="Polar residues" evidence="4">
    <location>
        <begin position="284"/>
        <end position="295"/>
    </location>
</feature>
<dbReference type="EMBL" id="JAHUZN010000006">
    <property type="protein sequence ID" value="KAG8491056.1"/>
    <property type="molecule type" value="Genomic_DNA"/>
</dbReference>
<dbReference type="GO" id="GO:0004190">
    <property type="term" value="F:aspartic-type endopeptidase activity"/>
    <property type="evidence" value="ECO:0007669"/>
    <property type="project" value="InterPro"/>
</dbReference>
<proteinExistence type="predicted"/>
<keyword evidence="7" id="KW-1185">Reference proteome</keyword>
<evidence type="ECO:0000256" key="4">
    <source>
        <dbReference type="SAM" id="MobiDB-lite"/>
    </source>
</evidence>
<dbReference type="Proteomes" id="UP000701853">
    <property type="component" value="Chromosome 6"/>
</dbReference>
<dbReference type="PANTHER" id="PTHR33064:SF37">
    <property type="entry name" value="RIBONUCLEASE H"/>
    <property type="match status" value="1"/>
</dbReference>
<dbReference type="Gene3D" id="3.30.70.270">
    <property type="match status" value="2"/>
</dbReference>
<evidence type="ECO:0000256" key="3">
    <source>
        <dbReference type="ARBA" id="ARBA00022908"/>
    </source>
</evidence>
<feature type="domain" description="Reverse transcriptase" evidence="5">
    <location>
        <begin position="475"/>
        <end position="655"/>
    </location>
</feature>
<reference evidence="6 7" key="1">
    <citation type="journal article" date="2021" name="bioRxiv">
        <title>The Gossypium anomalum genome as a resource for cotton improvement and evolutionary analysis of hybrid incompatibility.</title>
        <authorList>
            <person name="Grover C.E."/>
            <person name="Yuan D."/>
            <person name="Arick M.A."/>
            <person name="Miller E.R."/>
            <person name="Hu G."/>
            <person name="Peterson D.G."/>
            <person name="Wendel J.F."/>
            <person name="Udall J.A."/>
        </authorList>
    </citation>
    <scope>NUCLEOTIDE SEQUENCE [LARGE SCALE GENOMIC DNA]</scope>
    <source>
        <strain evidence="6">JFW-Udall</strain>
        <tissue evidence="6">Leaf</tissue>
    </source>
</reference>
<feature type="region of interest" description="Disordered" evidence="4">
    <location>
        <begin position="55"/>
        <end position="89"/>
    </location>
</feature>
<dbReference type="InterPro" id="IPR051320">
    <property type="entry name" value="Viral_Replic_Matur_Polypro"/>
</dbReference>
<name>A0A8J5Z463_9ROSI</name>
<feature type="region of interest" description="Disordered" evidence="4">
    <location>
        <begin position="263"/>
        <end position="295"/>
    </location>
</feature>
<dbReference type="PANTHER" id="PTHR33064">
    <property type="entry name" value="POL PROTEIN"/>
    <property type="match status" value="1"/>
</dbReference>
<evidence type="ECO:0000313" key="7">
    <source>
        <dbReference type="Proteomes" id="UP000701853"/>
    </source>
</evidence>
<dbReference type="CDD" id="cd00303">
    <property type="entry name" value="retropepsin_like"/>
    <property type="match status" value="1"/>
</dbReference>
<accession>A0A8J5Z463</accession>
<dbReference type="GO" id="GO:0015074">
    <property type="term" value="P:DNA integration"/>
    <property type="evidence" value="ECO:0007669"/>
    <property type="project" value="UniProtKB-KW"/>
</dbReference>
<evidence type="ECO:0000259" key="5">
    <source>
        <dbReference type="PROSITE" id="PS50878"/>
    </source>
</evidence>
<dbReference type="Gene3D" id="2.40.70.10">
    <property type="entry name" value="Acid Proteases"/>
    <property type="match status" value="1"/>
</dbReference>
<dbReference type="InterPro" id="IPR043128">
    <property type="entry name" value="Rev_trsase/Diguanyl_cyclase"/>
</dbReference>
<dbReference type="FunFam" id="3.30.70.270:FF:000020">
    <property type="entry name" value="Transposon Tf2-6 polyprotein-like Protein"/>
    <property type="match status" value="1"/>
</dbReference>
<dbReference type="InterPro" id="IPR005162">
    <property type="entry name" value="Retrotrans_gag_dom"/>
</dbReference>
<dbReference type="PROSITE" id="PS50878">
    <property type="entry name" value="RT_POL"/>
    <property type="match status" value="1"/>
</dbReference>
<dbReference type="AlphaFoldDB" id="A0A8J5Z463"/>
<sequence length="817" mass="92412">MTRSYAKVLNLVSESAVMGDEKTLTAKLEAFMEQMATRQQALKEQVAILSLSVQKTTKGNSEKNKEEQGSSGGKKRNSDSQHGGGMVPRYSKMEFPTYDGVGDPLGWLKRCENFFGNQRTNEEDKVGLASFHLLGEAQLWFDQIEEEKANLDWERFRECCHVRFGPPMSNNPLGELANLRQTGTVEEYQRQFQSLLARTTDLKPQQQVNLFTAGLVEELRIDIEIQQPGNLGVAMNMARALERKQKVSSKMLSQTNLNWSASQNTGNTSIIPTTKSFNKGGGQTTKPMGNNSKIGSSAPFIKRLTRAEMAERRAKGLCYNCDESYSMGHRCITLFWIEVPDIEDEQDDEVDDLEISLHAIKGTCNSSTMQLPAKVSGKTVLVLVDSGSTHNFLREGLVPRLGLKIQKKSGLQVCVANGERVPSIGICKSVHSLTMQFAVNKKILWQGQHPEEVPRLSLIQGQDLTNIVLDKLLVEFAHLFQEQSGLPPNRKLLLVKKHDESWHFCIDYRELNACTVKDKYPIPVVDELLDELHGAKHFTKLDLRSRYFQIRMATTDVEKTGFRTHHGHFEFLVMPLGLTNAPSTFQSLMNDIFCPYLRKFVLVFFDDILIYSKTCTEHMHHVRLVFELLRDNMLFLKKSKCFFGESQVTYLGHVIYGEGVEVDHTKIKDVTDWPTPKTTKTLRGFLGLAGYYRKFIKNYGQVAAPLTSLLKKNAFNWTKEANVAFTQLKISLSTAPVLQLPNFAEEFVVECDASDSGFGAVLQQKGHPIAFFSCKIADRHLKLATYERELIGLAKAVTHWRPYLWGLISEWNIKQES</sequence>
<dbReference type="InterPro" id="IPR043502">
    <property type="entry name" value="DNA/RNA_pol_sf"/>
</dbReference>
<evidence type="ECO:0000313" key="6">
    <source>
        <dbReference type="EMBL" id="KAG8491056.1"/>
    </source>
</evidence>
<evidence type="ECO:0000256" key="1">
    <source>
        <dbReference type="ARBA" id="ARBA00022842"/>
    </source>
</evidence>
<dbReference type="InterPro" id="IPR021109">
    <property type="entry name" value="Peptidase_aspartic_dom_sf"/>
</dbReference>
<gene>
    <name evidence="6" type="ORF">CXB51_014194</name>
</gene>
<dbReference type="Pfam" id="PF17919">
    <property type="entry name" value="RT_RNaseH_2"/>
    <property type="match status" value="1"/>
</dbReference>
<dbReference type="GO" id="GO:0003723">
    <property type="term" value="F:RNA binding"/>
    <property type="evidence" value="ECO:0007669"/>
    <property type="project" value="UniProtKB-KW"/>
</dbReference>
<dbReference type="GO" id="GO:0006508">
    <property type="term" value="P:proteolysis"/>
    <property type="evidence" value="ECO:0007669"/>
    <property type="project" value="InterPro"/>
</dbReference>
<comment type="caution">
    <text evidence="6">The sequence shown here is derived from an EMBL/GenBank/DDBJ whole genome shotgun (WGS) entry which is preliminary data.</text>
</comment>
<keyword evidence="2" id="KW-0694">RNA-binding</keyword>
<dbReference type="Gene3D" id="3.10.10.10">
    <property type="entry name" value="HIV Type 1 Reverse Transcriptase, subunit A, domain 1"/>
    <property type="match status" value="1"/>
</dbReference>
<protein>
    <recommendedName>
        <fullName evidence="5">Reverse transcriptase domain-containing protein</fullName>
    </recommendedName>
</protein>
<dbReference type="CDD" id="cd01647">
    <property type="entry name" value="RT_LTR"/>
    <property type="match status" value="1"/>
</dbReference>